<sequence>MDPMAKAHMPVVKAHMAMSETRMVNAVRYTSNPLARRPPSKISTGRNKSRRLKELRANAALNLRKNSDLPVARLPVELLVEIFYQYIFHGADQLGDTIHLLNTESCSPNFFGKRDCRWLIVTQICHSWRNIVLSAPVLWSYLTADLCNYPRILEMALSRSAKALLNVELHRGGLMFPGMTVETWARLFEESHRIKRLDLDLSASSLATITPNSVAPFACLEHLKISTPQDFFYYPPYPVPMINRILEEDRPPLKIAIFNNIDIPSHLFSNLPSTLTHLSLNVPNDRLCSGITSFHFLRKLDKLEILHLEPIVYPAKRGDRIVALETGEFTLPHLKELSIAGDHSCMLALLDRMKLPSITRIRTRTLSDEEHQVGPLCANVLSRIHPTIDYQQAHGIIDFSFMVGFAICAHEEHRPRPFPPQSYRIPLGYDTGHDSSIKCDRCYISLSFFNYFDDMIFGQITNVPSMKVALSNLKTIYLRLPPIPHLEDKLAVLFSLTENLEVLKIKEWSCGEDFKFNHFPACRAMAKVLHAAPDCNTVLLPKLKTLEVSGVFDPDHSMEESLRASVETRQASGDGLASLPVLSVLVLP</sequence>
<accession>A0AAW0FJB4</accession>
<dbReference type="EMBL" id="JASBNA010000059">
    <property type="protein sequence ID" value="KAK7679427.1"/>
    <property type="molecule type" value="Genomic_DNA"/>
</dbReference>
<evidence type="ECO:0008006" key="3">
    <source>
        <dbReference type="Google" id="ProtNLM"/>
    </source>
</evidence>
<organism evidence="1 2">
    <name type="scientific">Cerrena zonata</name>
    <dbReference type="NCBI Taxonomy" id="2478898"/>
    <lineage>
        <taxon>Eukaryota</taxon>
        <taxon>Fungi</taxon>
        <taxon>Dikarya</taxon>
        <taxon>Basidiomycota</taxon>
        <taxon>Agaricomycotina</taxon>
        <taxon>Agaricomycetes</taxon>
        <taxon>Polyporales</taxon>
        <taxon>Cerrenaceae</taxon>
        <taxon>Cerrena</taxon>
    </lineage>
</organism>
<evidence type="ECO:0000313" key="1">
    <source>
        <dbReference type="EMBL" id="KAK7679427.1"/>
    </source>
</evidence>
<dbReference type="AlphaFoldDB" id="A0AAW0FJB4"/>
<evidence type="ECO:0000313" key="2">
    <source>
        <dbReference type="Proteomes" id="UP001385951"/>
    </source>
</evidence>
<dbReference type="Proteomes" id="UP001385951">
    <property type="component" value="Unassembled WGS sequence"/>
</dbReference>
<dbReference type="InterPro" id="IPR032675">
    <property type="entry name" value="LRR_dom_sf"/>
</dbReference>
<reference evidence="1 2" key="1">
    <citation type="submission" date="2022-09" db="EMBL/GenBank/DDBJ databases">
        <authorList>
            <person name="Palmer J.M."/>
        </authorList>
    </citation>
    <scope>NUCLEOTIDE SEQUENCE [LARGE SCALE GENOMIC DNA]</scope>
    <source>
        <strain evidence="1 2">DSM 7382</strain>
    </source>
</reference>
<dbReference type="Gene3D" id="3.80.10.10">
    <property type="entry name" value="Ribonuclease Inhibitor"/>
    <property type="match status" value="1"/>
</dbReference>
<keyword evidence="2" id="KW-1185">Reference proteome</keyword>
<comment type="caution">
    <text evidence="1">The sequence shown here is derived from an EMBL/GenBank/DDBJ whole genome shotgun (WGS) entry which is preliminary data.</text>
</comment>
<gene>
    <name evidence="1" type="ORF">QCA50_017481</name>
</gene>
<proteinExistence type="predicted"/>
<name>A0AAW0FJB4_9APHY</name>
<protein>
    <recommendedName>
        <fullName evidence="3">F-box domain-containing protein</fullName>
    </recommendedName>
</protein>